<evidence type="ECO:0000256" key="16">
    <source>
        <dbReference type="PIRSR" id="PIRSR036426-1"/>
    </source>
</evidence>
<comment type="pathway">
    <text evidence="15">Porphyrin-containing compound metabolism; siroheme biosynthesis; siroheme from sirohydrochlorin: step 1/1.</text>
</comment>
<proteinExistence type="inferred from homology"/>
<dbReference type="Gene3D" id="3.40.1010.10">
    <property type="entry name" value="Cobalt-precorrin-4 Transmethylase, Domain 1"/>
    <property type="match status" value="1"/>
</dbReference>
<dbReference type="Proteomes" id="UP000027341">
    <property type="component" value="Unassembled WGS sequence"/>
</dbReference>
<evidence type="ECO:0000256" key="7">
    <source>
        <dbReference type="ARBA" id="ARBA00023002"/>
    </source>
</evidence>
<evidence type="ECO:0000256" key="10">
    <source>
        <dbReference type="ARBA" id="ARBA00023244"/>
    </source>
</evidence>
<comment type="catalytic activity">
    <reaction evidence="15">
        <text>uroporphyrinogen III + 2 S-adenosyl-L-methionine = precorrin-2 + 2 S-adenosyl-L-homocysteine + H(+)</text>
        <dbReference type="Rhea" id="RHEA:32459"/>
        <dbReference type="ChEBI" id="CHEBI:15378"/>
        <dbReference type="ChEBI" id="CHEBI:57308"/>
        <dbReference type="ChEBI" id="CHEBI:57856"/>
        <dbReference type="ChEBI" id="CHEBI:58827"/>
        <dbReference type="ChEBI" id="CHEBI:59789"/>
        <dbReference type="EC" id="2.1.1.107"/>
    </reaction>
</comment>
<keyword evidence="11 15" id="KW-0511">Multifunctional enzyme</keyword>
<dbReference type="EC" id="2.1.1.107" evidence="15"/>
<evidence type="ECO:0000256" key="6">
    <source>
        <dbReference type="ARBA" id="ARBA00022691"/>
    </source>
</evidence>
<feature type="domain" description="Siroheme synthase central" evidence="20">
    <location>
        <begin position="127"/>
        <end position="151"/>
    </location>
</feature>
<dbReference type="Pfam" id="PF13241">
    <property type="entry name" value="NAD_binding_7"/>
    <property type="match status" value="1"/>
</dbReference>
<dbReference type="EMBL" id="JMIU01000001">
    <property type="protein sequence ID" value="KDN95456.1"/>
    <property type="molecule type" value="Genomic_DNA"/>
</dbReference>
<dbReference type="PANTHER" id="PTHR45790">
    <property type="entry name" value="SIROHEME SYNTHASE-RELATED"/>
    <property type="match status" value="1"/>
</dbReference>
<evidence type="ECO:0000256" key="5">
    <source>
        <dbReference type="ARBA" id="ARBA00022679"/>
    </source>
</evidence>
<evidence type="ECO:0000259" key="20">
    <source>
        <dbReference type="Pfam" id="PF14824"/>
    </source>
</evidence>
<evidence type="ECO:0000256" key="4">
    <source>
        <dbReference type="ARBA" id="ARBA00022603"/>
    </source>
</evidence>
<evidence type="ECO:0000256" key="14">
    <source>
        <dbReference type="ARBA" id="ARBA00060548"/>
    </source>
</evidence>
<dbReference type="InterPro" id="IPR014777">
    <property type="entry name" value="4pyrrole_Mease_sub1"/>
</dbReference>
<comment type="pathway">
    <text evidence="15">Cofactor biosynthesis; adenosylcobalamin biosynthesis; sirohydrochlorin from precorrin-2: step 1/1.</text>
</comment>
<feature type="binding site" evidence="15">
    <location>
        <begin position="43"/>
        <end position="44"/>
    </location>
    <ligand>
        <name>NAD(+)</name>
        <dbReference type="ChEBI" id="CHEBI:57540"/>
    </ligand>
</feature>
<dbReference type="PIRSF" id="PIRSF036426">
    <property type="entry name" value="Sirohaem_synth"/>
    <property type="match status" value="1"/>
</dbReference>
<evidence type="ECO:0000256" key="8">
    <source>
        <dbReference type="ARBA" id="ARBA00023027"/>
    </source>
</evidence>
<feature type="region of interest" description="Uroporphyrinogen-III C-methyltransferase" evidence="15">
    <location>
        <begin position="225"/>
        <end position="484"/>
    </location>
</feature>
<feature type="active site" description="Proton acceptor" evidence="15 16">
    <location>
        <position position="257"/>
    </location>
</feature>
<dbReference type="SUPFAM" id="SSF75615">
    <property type="entry name" value="Siroheme synthase middle domains-like"/>
    <property type="match status" value="1"/>
</dbReference>
<dbReference type="GO" id="GO:0043115">
    <property type="term" value="F:precorrin-2 dehydrogenase activity"/>
    <property type="evidence" value="ECO:0007669"/>
    <property type="project" value="UniProtKB-UniRule"/>
</dbReference>
<comment type="catalytic activity">
    <reaction evidence="13 15">
        <text>precorrin-2 + NAD(+) = sirohydrochlorin + NADH + 2 H(+)</text>
        <dbReference type="Rhea" id="RHEA:15613"/>
        <dbReference type="ChEBI" id="CHEBI:15378"/>
        <dbReference type="ChEBI" id="CHEBI:57540"/>
        <dbReference type="ChEBI" id="CHEBI:57945"/>
        <dbReference type="ChEBI" id="CHEBI:58351"/>
        <dbReference type="ChEBI" id="CHEBI:58827"/>
        <dbReference type="EC" id="1.3.1.76"/>
    </reaction>
</comment>
<dbReference type="Gene3D" id="3.30.160.110">
    <property type="entry name" value="Siroheme synthase, domain 2"/>
    <property type="match status" value="1"/>
</dbReference>
<dbReference type="UniPathway" id="UPA00262">
    <property type="reaction ID" value="UER00211"/>
</dbReference>
<comment type="similarity">
    <text evidence="15">In the C-terminal section; belongs to the precorrin methyltransferase family.</text>
</comment>
<dbReference type="PANTHER" id="PTHR45790:SF3">
    <property type="entry name" value="S-ADENOSYL-L-METHIONINE-DEPENDENT UROPORPHYRINOGEN III METHYLTRANSFERASE, CHLOROPLASTIC"/>
    <property type="match status" value="1"/>
</dbReference>
<keyword evidence="3 15" id="KW-0169">Cobalamin biosynthesis</keyword>
<evidence type="ECO:0000313" key="21">
    <source>
        <dbReference type="EMBL" id="KDN95456.1"/>
    </source>
</evidence>
<dbReference type="InterPro" id="IPR035996">
    <property type="entry name" value="4pyrrol_Methylase_sf"/>
</dbReference>
<dbReference type="NCBIfam" id="NF007922">
    <property type="entry name" value="PRK10637.1"/>
    <property type="match status" value="1"/>
</dbReference>
<dbReference type="InterPro" id="IPR019478">
    <property type="entry name" value="Sirohaem_synthase_dimer_dom"/>
</dbReference>
<feature type="binding site" evidence="15">
    <location>
        <position position="392"/>
    </location>
    <ligand>
        <name>S-adenosyl-L-methionine</name>
        <dbReference type="ChEBI" id="CHEBI:59789"/>
    </ligand>
</feature>
<evidence type="ECO:0000256" key="1">
    <source>
        <dbReference type="ARBA" id="ARBA00005010"/>
    </source>
</evidence>
<gene>
    <name evidence="15" type="primary">cysG</name>
    <name evidence="21" type="ORF">EI16_03910</name>
</gene>
<evidence type="ECO:0000256" key="13">
    <source>
        <dbReference type="ARBA" id="ARBA00047561"/>
    </source>
</evidence>
<dbReference type="FunFam" id="3.40.1010.10:FF:000001">
    <property type="entry name" value="Siroheme synthase"/>
    <property type="match status" value="1"/>
</dbReference>
<comment type="pathway">
    <text evidence="1 15">Porphyrin-containing compound metabolism; siroheme biosynthesis; sirohydrochlorin from precorrin-2: step 1/1.</text>
</comment>
<evidence type="ECO:0000256" key="11">
    <source>
        <dbReference type="ARBA" id="ARBA00023268"/>
    </source>
</evidence>
<evidence type="ECO:0000259" key="19">
    <source>
        <dbReference type="Pfam" id="PF10414"/>
    </source>
</evidence>
<dbReference type="GO" id="GO:0051287">
    <property type="term" value="F:NAD binding"/>
    <property type="evidence" value="ECO:0007669"/>
    <property type="project" value="InterPro"/>
</dbReference>
<dbReference type="InterPro" id="IPR003043">
    <property type="entry name" value="Uropor_MeTrfase_CS"/>
</dbReference>
<comment type="caution">
    <text evidence="15">Lacks conserved residue(s) required for the propagation of feature annotation.</text>
</comment>
<evidence type="ECO:0000259" key="18">
    <source>
        <dbReference type="Pfam" id="PF00590"/>
    </source>
</evidence>
<dbReference type="GO" id="GO:0009236">
    <property type="term" value="P:cobalamin biosynthetic process"/>
    <property type="evidence" value="ECO:0007669"/>
    <property type="project" value="UniProtKB-UniRule"/>
</dbReference>
<feature type="domain" description="Tetrapyrrole methylase" evidence="18">
    <location>
        <begin position="227"/>
        <end position="436"/>
    </location>
</feature>
<dbReference type="NCBIfam" id="TIGR01470">
    <property type="entry name" value="cysG_Nterm"/>
    <property type="match status" value="1"/>
</dbReference>
<evidence type="ECO:0000256" key="15">
    <source>
        <dbReference type="HAMAP-Rule" id="MF_01646"/>
    </source>
</evidence>
<dbReference type="InterPro" id="IPR006367">
    <property type="entry name" value="Sirohaem_synthase_N"/>
</dbReference>
<keyword evidence="6 15" id="KW-0949">S-adenosyl-L-methionine</keyword>
<dbReference type="SUPFAM" id="SSF53790">
    <property type="entry name" value="Tetrapyrrole methylase"/>
    <property type="match status" value="1"/>
</dbReference>
<dbReference type="FunFam" id="3.30.950.10:FF:000001">
    <property type="entry name" value="Siroheme synthase"/>
    <property type="match status" value="1"/>
</dbReference>
<keyword evidence="9 15" id="KW-0456">Lyase</keyword>
<feature type="binding site" evidence="15">
    <location>
        <position position="234"/>
    </location>
    <ligand>
        <name>S-adenosyl-L-methionine</name>
        <dbReference type="ChEBI" id="CHEBI:59789"/>
    </ligand>
</feature>
<keyword evidence="22" id="KW-1185">Reference proteome</keyword>
<comment type="pathway">
    <text evidence="14 15">Cofactor biosynthesis; adenosylcobalamin biosynthesis; precorrin-2 from uroporphyrinogen III: step 1/1.</text>
</comment>
<dbReference type="InterPro" id="IPR014776">
    <property type="entry name" value="4pyrrole_Mease_sub2"/>
</dbReference>
<evidence type="ECO:0000256" key="3">
    <source>
        <dbReference type="ARBA" id="ARBA00022573"/>
    </source>
</evidence>
<comment type="catalytic activity">
    <reaction evidence="15">
        <text>siroheme + 2 H(+) = sirohydrochlorin + Fe(2+)</text>
        <dbReference type="Rhea" id="RHEA:24360"/>
        <dbReference type="ChEBI" id="CHEBI:15378"/>
        <dbReference type="ChEBI" id="CHEBI:29033"/>
        <dbReference type="ChEBI" id="CHEBI:58351"/>
        <dbReference type="ChEBI" id="CHEBI:60052"/>
        <dbReference type="EC" id="4.99.1.4"/>
    </reaction>
</comment>
<organism evidence="21 22">
    <name type="scientific">Hydrogenovibrio marinus</name>
    <dbReference type="NCBI Taxonomy" id="28885"/>
    <lineage>
        <taxon>Bacteria</taxon>
        <taxon>Pseudomonadati</taxon>
        <taxon>Pseudomonadota</taxon>
        <taxon>Gammaproteobacteria</taxon>
        <taxon>Thiotrichales</taxon>
        <taxon>Piscirickettsiaceae</taxon>
        <taxon>Hydrogenovibrio</taxon>
    </lineage>
</organism>
<dbReference type="HAMAP" id="MF_01646">
    <property type="entry name" value="Siroheme_synth"/>
    <property type="match status" value="1"/>
</dbReference>
<dbReference type="RefSeq" id="WP_081822700.1">
    <property type="nucleotide sequence ID" value="NZ_AP020335.1"/>
</dbReference>
<comment type="similarity">
    <text evidence="15">In the N-terminal section; belongs to the precorrin-2 dehydrogenase / sirohydrochlorin ferrochelatase family.</text>
</comment>
<dbReference type="EC" id="4.99.1.4" evidence="15"/>
<reference evidence="21 22" key="1">
    <citation type="submission" date="2014-04" db="EMBL/GenBank/DDBJ databases">
        <title>Draft genome sequence of Hydrogenovibrio marinus MH-110, a model organism for aerobic H2 metabolism.</title>
        <authorList>
            <person name="Cha H.J."/>
            <person name="Jo B.H."/>
            <person name="Hwang B.H."/>
        </authorList>
    </citation>
    <scope>NUCLEOTIDE SEQUENCE [LARGE SCALE GENOMIC DNA]</scope>
    <source>
        <strain evidence="21 22">MH-110</strain>
    </source>
</reference>
<keyword evidence="4 15" id="KW-0489">Methyltransferase</keyword>
<dbReference type="Gene3D" id="1.10.8.210">
    <property type="entry name" value="Sirohaem synthase, dimerisation domain"/>
    <property type="match status" value="1"/>
</dbReference>
<dbReference type="SUPFAM" id="SSF51735">
    <property type="entry name" value="NAD(P)-binding Rossmann-fold domains"/>
    <property type="match status" value="1"/>
</dbReference>
<sequence length="484" mass="52445">MDYLPIFMNIKQQACLIVGGGVVAARKADLFIQSGAQVMVIAPALKSEMQSFLNQNKVTWHQGVFSPKVMADVFGEQLPKLVISATDNQAVNIAVYEYCQAAGIPVNVADQTEYCDFILPAIVDRAPMTIAISTGGRSPVLARVMKAKLETMIPHGFGRLTDLVGRYRDKVKAAISSIDGRKAFWESLLDGLFIDKAVHGLDGEAEALLEKKLEQADNFEEAAVGEVYVIGAGPGDPELMTFKAQRLLQQADVVLYDRLVSPEIVDMARREAERVYVGKKSKHHAVPQEDICRMLVEYAKQGKKVARLKGGDPYIFGRGGEEVEILAKAGVAYQVVPGITAAAGCAAYADFPLTHREFSQSVALVTGHQQEGGNAIDYGRLAHSGDTMVFYMGIKNAPKIQAGLIAHGMNPGTPAAIIERGTRADQKVTVSSLGKLTETIAKQAIKPPALLVVGEVVKVRERIQNAKRFVQQAEQSPPLHRVAV</sequence>
<comment type="pathway">
    <text evidence="12 15">Porphyrin-containing compound metabolism; siroheme biosynthesis; precorrin-2 from uroporphyrinogen III: step 1/1.</text>
</comment>
<dbReference type="Pfam" id="PF14824">
    <property type="entry name" value="Sirohm_synth_M"/>
    <property type="match status" value="1"/>
</dbReference>
<dbReference type="UniPathway" id="UPA00148">
    <property type="reaction ID" value="UER00211"/>
</dbReference>
<dbReference type="NCBIfam" id="NF004790">
    <property type="entry name" value="PRK06136.1"/>
    <property type="match status" value="1"/>
</dbReference>
<dbReference type="Gene3D" id="3.40.50.720">
    <property type="entry name" value="NAD(P)-binding Rossmann-like Domain"/>
    <property type="match status" value="1"/>
</dbReference>
<dbReference type="GO" id="GO:0032259">
    <property type="term" value="P:methylation"/>
    <property type="evidence" value="ECO:0007669"/>
    <property type="project" value="UniProtKB-KW"/>
</dbReference>
<feature type="active site" description="Proton donor" evidence="15 16">
    <location>
        <position position="279"/>
    </location>
</feature>
<keyword evidence="5 15" id="KW-0808">Transferase</keyword>
<feature type="binding site" evidence="15">
    <location>
        <position position="315"/>
    </location>
    <ligand>
        <name>S-adenosyl-L-methionine</name>
        <dbReference type="ChEBI" id="CHEBI:59789"/>
    </ligand>
</feature>
<dbReference type="PROSITE" id="PS00840">
    <property type="entry name" value="SUMT_2"/>
    <property type="match status" value="1"/>
</dbReference>
<feature type="region of interest" description="Precorrin-2 dehydrogenase / sirohydrochlorin ferrochelatase" evidence="15">
    <location>
        <begin position="1"/>
        <end position="209"/>
    </location>
</feature>
<evidence type="ECO:0000256" key="12">
    <source>
        <dbReference type="ARBA" id="ARBA00025705"/>
    </source>
</evidence>
<evidence type="ECO:0000256" key="2">
    <source>
        <dbReference type="ARBA" id="ARBA00005879"/>
    </source>
</evidence>
<dbReference type="CDD" id="cd11642">
    <property type="entry name" value="SUMT"/>
    <property type="match status" value="1"/>
</dbReference>
<evidence type="ECO:0000256" key="17">
    <source>
        <dbReference type="RuleBase" id="RU003960"/>
    </source>
</evidence>
<name>A0A066ZYM1_HYDMR</name>
<keyword evidence="10 15" id="KW-0627">Porphyrin biosynthesis</keyword>
<dbReference type="Pfam" id="PF10414">
    <property type="entry name" value="CysG_dimeriser"/>
    <property type="match status" value="1"/>
</dbReference>
<dbReference type="InterPro" id="IPR006366">
    <property type="entry name" value="CobA/CysG_C"/>
</dbReference>
<feature type="domain" description="Sirohaem synthase dimerisation" evidence="19">
    <location>
        <begin position="157"/>
        <end position="213"/>
    </location>
</feature>
<dbReference type="STRING" id="28885.EI16_03910"/>
<comment type="caution">
    <text evidence="21">The sequence shown here is derived from an EMBL/GenBank/DDBJ whole genome shotgun (WGS) entry which is preliminary data.</text>
</comment>
<dbReference type="EC" id="1.3.1.76" evidence="15"/>
<feature type="binding site" evidence="15">
    <location>
        <begin position="22"/>
        <end position="23"/>
    </location>
    <ligand>
        <name>NAD(+)</name>
        <dbReference type="ChEBI" id="CHEBI:57540"/>
    </ligand>
</feature>
<dbReference type="InterPro" id="IPR000878">
    <property type="entry name" value="4pyrrol_Mease"/>
</dbReference>
<keyword evidence="7 15" id="KW-0560">Oxidoreductase</keyword>
<dbReference type="Gene3D" id="3.30.950.10">
    <property type="entry name" value="Methyltransferase, Cobalt-precorrin-4 Transmethylase, Domain 2"/>
    <property type="match status" value="1"/>
</dbReference>
<dbReference type="NCBIfam" id="TIGR01469">
    <property type="entry name" value="cobA_cysG_Cterm"/>
    <property type="match status" value="1"/>
</dbReference>
<evidence type="ECO:0000313" key="22">
    <source>
        <dbReference type="Proteomes" id="UP000027341"/>
    </source>
</evidence>
<dbReference type="InterPro" id="IPR028281">
    <property type="entry name" value="Sirohaem_synthase_central"/>
</dbReference>
<evidence type="ECO:0000256" key="9">
    <source>
        <dbReference type="ARBA" id="ARBA00023239"/>
    </source>
</evidence>
<dbReference type="InterPro" id="IPR036291">
    <property type="entry name" value="NAD(P)-bd_dom_sf"/>
</dbReference>
<dbReference type="Pfam" id="PF00590">
    <property type="entry name" value="TP_methylase"/>
    <property type="match status" value="1"/>
</dbReference>
<feature type="binding site" evidence="15">
    <location>
        <position position="421"/>
    </location>
    <ligand>
        <name>S-adenosyl-L-methionine</name>
        <dbReference type="ChEBI" id="CHEBI:59789"/>
    </ligand>
</feature>
<accession>A0A066ZYM1</accession>
<feature type="binding site" evidence="15">
    <location>
        <begin position="340"/>
        <end position="341"/>
    </location>
    <ligand>
        <name>S-adenosyl-L-methionine</name>
        <dbReference type="ChEBI" id="CHEBI:59789"/>
    </ligand>
</feature>
<dbReference type="GO" id="GO:0051266">
    <property type="term" value="F:sirohydrochlorin ferrochelatase activity"/>
    <property type="evidence" value="ECO:0007669"/>
    <property type="project" value="UniProtKB-EC"/>
</dbReference>
<comment type="function">
    <text evidence="15">Multifunctional enzyme that catalyzes the SAM-dependent methylations of uroporphyrinogen III at position C-2 and C-7 to form precorrin-2 via precorrin-1. Then it catalyzes the NAD-dependent ring dehydrogenation of precorrin-2 to yield sirohydrochlorin. Finally, it catalyzes the ferrochelation of sirohydrochlorin to yield siroheme.</text>
</comment>
<dbReference type="InterPro" id="IPR012409">
    <property type="entry name" value="Sirohaem_synth"/>
</dbReference>
<dbReference type="GO" id="GO:0004851">
    <property type="term" value="F:uroporphyrin-III C-methyltransferase activity"/>
    <property type="evidence" value="ECO:0007669"/>
    <property type="project" value="UniProtKB-UniRule"/>
</dbReference>
<dbReference type="AlphaFoldDB" id="A0A066ZYM1"/>
<protein>
    <recommendedName>
        <fullName evidence="15">Siroheme synthase</fullName>
    </recommendedName>
    <domain>
        <recommendedName>
            <fullName evidence="15">Uroporphyrinogen-III C-methyltransferase</fullName>
            <shortName evidence="15">Urogen III methylase</shortName>
            <ecNumber evidence="15">2.1.1.107</ecNumber>
        </recommendedName>
        <alternativeName>
            <fullName evidence="15">SUMT</fullName>
        </alternativeName>
        <alternativeName>
            <fullName evidence="15">Uroporphyrinogen III methylase</fullName>
            <shortName evidence="15">UROM</shortName>
        </alternativeName>
    </domain>
    <domain>
        <recommendedName>
            <fullName evidence="15">Precorrin-2 dehydrogenase</fullName>
            <ecNumber evidence="15">1.3.1.76</ecNumber>
        </recommendedName>
    </domain>
    <domain>
        <recommendedName>
            <fullName evidence="15">Sirohydrochlorin ferrochelatase</fullName>
            <ecNumber evidence="15">4.99.1.4</ecNumber>
        </recommendedName>
    </domain>
</protein>
<comment type="similarity">
    <text evidence="2 17">Belongs to the precorrin methyltransferase family.</text>
</comment>
<dbReference type="InterPro" id="IPR050161">
    <property type="entry name" value="Siro_Cobalamin_biosynth"/>
</dbReference>
<dbReference type="GO" id="GO:0019354">
    <property type="term" value="P:siroheme biosynthetic process"/>
    <property type="evidence" value="ECO:0007669"/>
    <property type="project" value="UniProtKB-UniRule"/>
</dbReference>
<keyword evidence="8 15" id="KW-0520">NAD</keyword>
<dbReference type="InterPro" id="IPR037115">
    <property type="entry name" value="Sirohaem_synt_dimer_dom_sf"/>
</dbReference>
<feature type="binding site" evidence="15">
    <location>
        <begin position="310"/>
        <end position="312"/>
    </location>
    <ligand>
        <name>S-adenosyl-L-methionine</name>
        <dbReference type="ChEBI" id="CHEBI:59789"/>
    </ligand>
</feature>